<evidence type="ECO:0000256" key="1">
    <source>
        <dbReference type="SAM" id="MobiDB-lite"/>
    </source>
</evidence>
<dbReference type="Proteomes" id="UP000192927">
    <property type="component" value="Unassembled WGS sequence"/>
</dbReference>
<evidence type="ECO:0000313" key="2">
    <source>
        <dbReference type="EMBL" id="SLM41010.1"/>
    </source>
</evidence>
<accession>A0A1W5DDF9</accession>
<name>A0A1W5DDF9_9LECA</name>
<organism evidence="2 3">
    <name type="scientific">Lasallia pustulata</name>
    <dbReference type="NCBI Taxonomy" id="136370"/>
    <lineage>
        <taxon>Eukaryota</taxon>
        <taxon>Fungi</taxon>
        <taxon>Dikarya</taxon>
        <taxon>Ascomycota</taxon>
        <taxon>Pezizomycotina</taxon>
        <taxon>Lecanoromycetes</taxon>
        <taxon>OSLEUM clade</taxon>
        <taxon>Umbilicariomycetidae</taxon>
        <taxon>Umbilicariales</taxon>
        <taxon>Umbilicariaceae</taxon>
        <taxon>Lasallia</taxon>
    </lineage>
</organism>
<keyword evidence="3" id="KW-1185">Reference proteome</keyword>
<protein>
    <submittedName>
        <fullName evidence="2">Uncharacterized protein</fullName>
    </submittedName>
</protein>
<evidence type="ECO:0000313" key="3">
    <source>
        <dbReference type="Proteomes" id="UP000192927"/>
    </source>
</evidence>
<dbReference type="EMBL" id="FWEW01003757">
    <property type="protein sequence ID" value="SLM41010.1"/>
    <property type="molecule type" value="Genomic_DNA"/>
</dbReference>
<sequence length="113" mass="11676">MTQPKARSLKPAAPPSYPSAPPRLALTGVIYLKSGGITPTSTLSLANASAPSANPAKFKSNALTRHCSMQPSSYTAVRYGMNVSPAPSSTARSTAGIGLENAQMVELEELLSS</sequence>
<reference evidence="3" key="1">
    <citation type="submission" date="2017-03" db="EMBL/GenBank/DDBJ databases">
        <authorList>
            <person name="Sharma R."/>
            <person name="Thines M."/>
        </authorList>
    </citation>
    <scope>NUCLEOTIDE SEQUENCE [LARGE SCALE GENOMIC DNA]</scope>
</reference>
<proteinExistence type="predicted"/>
<dbReference type="Gene3D" id="3.40.190.10">
    <property type="entry name" value="Periplasmic binding protein-like II"/>
    <property type="match status" value="1"/>
</dbReference>
<feature type="region of interest" description="Disordered" evidence="1">
    <location>
        <begin position="1"/>
        <end position="20"/>
    </location>
</feature>
<dbReference type="AlphaFoldDB" id="A0A1W5DDF9"/>